<keyword evidence="8" id="KW-0808">Transferase</keyword>
<dbReference type="PANTHER" id="PTHR10859">
    <property type="entry name" value="GLYCOSYL TRANSFERASE"/>
    <property type="match status" value="1"/>
</dbReference>
<dbReference type="Proteomes" id="UP000321662">
    <property type="component" value="Unassembled WGS sequence"/>
</dbReference>
<evidence type="ECO:0000313" key="8">
    <source>
        <dbReference type="EMBL" id="GEK90568.1"/>
    </source>
</evidence>
<organism evidence="8 9">
    <name type="scientific">Alkalibacterium kapii</name>
    <dbReference type="NCBI Taxonomy" id="426704"/>
    <lineage>
        <taxon>Bacteria</taxon>
        <taxon>Bacillati</taxon>
        <taxon>Bacillota</taxon>
        <taxon>Bacilli</taxon>
        <taxon>Lactobacillales</taxon>
        <taxon>Carnobacteriaceae</taxon>
        <taxon>Alkalibacterium</taxon>
    </lineage>
</organism>
<dbReference type="InterPro" id="IPR007267">
    <property type="entry name" value="GtrA_DPMS_TM"/>
</dbReference>
<evidence type="ECO:0000256" key="3">
    <source>
        <dbReference type="ARBA" id="ARBA00022989"/>
    </source>
</evidence>
<keyword evidence="9" id="KW-1185">Reference proteome</keyword>
<dbReference type="CDD" id="cd04179">
    <property type="entry name" value="DPM_DPG-synthase_like"/>
    <property type="match status" value="1"/>
</dbReference>
<dbReference type="AlphaFoldDB" id="A0A511AQX7"/>
<dbReference type="PANTHER" id="PTHR10859:SF114">
    <property type="entry name" value="DOLICHOL-PHOSPHATE MANNOSYLTRANSFERASE"/>
    <property type="match status" value="1"/>
</dbReference>
<feature type="domain" description="GtrA/DPMS transmembrane" evidence="7">
    <location>
        <begin position="233"/>
        <end position="352"/>
    </location>
</feature>
<dbReference type="Pfam" id="PF04138">
    <property type="entry name" value="GtrA_DPMS_TM"/>
    <property type="match status" value="1"/>
</dbReference>
<dbReference type="InterPro" id="IPR029044">
    <property type="entry name" value="Nucleotide-diphossugar_trans"/>
</dbReference>
<dbReference type="RefSeq" id="WP_146922896.1">
    <property type="nucleotide sequence ID" value="NZ_BJUY01000002.1"/>
</dbReference>
<dbReference type="SUPFAM" id="SSF53448">
    <property type="entry name" value="Nucleotide-diphospho-sugar transferases"/>
    <property type="match status" value="1"/>
</dbReference>
<gene>
    <name evidence="8" type="ORF">AKA01nite_01900</name>
</gene>
<evidence type="ECO:0000313" key="9">
    <source>
        <dbReference type="Proteomes" id="UP000321662"/>
    </source>
</evidence>
<dbReference type="GO" id="GO:0016020">
    <property type="term" value="C:membrane"/>
    <property type="evidence" value="ECO:0007669"/>
    <property type="project" value="UniProtKB-SubCell"/>
</dbReference>
<dbReference type="InterPro" id="IPR001173">
    <property type="entry name" value="Glyco_trans_2-like"/>
</dbReference>
<sequence length="356" mass="40809">MRNCMIVIPVLNPNEAFLPYVEQLIKEQFPFIVIVNDGSSKDKIPIFDELSELPEVTVLTHAVNLGKGRALKNAFNYIMNEPEFVTYDGVITVDGDGQHEIDDVIALCRKLEEKNDELVLGVRLFDKENVPWTNRMGNGITKHLFGLLYGKKINDTQTGLRGLPADMLSHFVGIEGERYSYETNMLIVAVQSGMALTEIPIETVYLDDNKESHFNKVKDSVDIYMLLFKNFFKFISVSLTSFLIDLSFFQIFLLVFSFLIKRNQIITATILARGISSLFNFTLNKKWVFESDREWKQTFFSYYALVAVTAIVSGLSVYWLFKLTSIEELVLKIFIDAILFTISYRIQKSLIFTAKK</sequence>
<dbReference type="GO" id="GO:0000271">
    <property type="term" value="P:polysaccharide biosynthetic process"/>
    <property type="evidence" value="ECO:0007669"/>
    <property type="project" value="InterPro"/>
</dbReference>
<feature type="domain" description="Glycosyltransferase 2-like" evidence="6">
    <location>
        <begin position="6"/>
        <end position="138"/>
    </location>
</feature>
<name>A0A511AQX7_9LACT</name>
<comment type="caution">
    <text evidence="8">The sequence shown here is derived from an EMBL/GenBank/DDBJ whole genome shotgun (WGS) entry which is preliminary data.</text>
</comment>
<dbReference type="GO" id="GO:0016757">
    <property type="term" value="F:glycosyltransferase activity"/>
    <property type="evidence" value="ECO:0007669"/>
    <property type="project" value="UniProtKB-KW"/>
</dbReference>
<evidence type="ECO:0000256" key="4">
    <source>
        <dbReference type="ARBA" id="ARBA00023136"/>
    </source>
</evidence>
<dbReference type="Pfam" id="PF00535">
    <property type="entry name" value="Glycos_transf_2"/>
    <property type="match status" value="1"/>
</dbReference>
<dbReference type="Gene3D" id="3.90.550.10">
    <property type="entry name" value="Spore Coat Polysaccharide Biosynthesis Protein SpsA, Chain A"/>
    <property type="match status" value="1"/>
</dbReference>
<keyword evidence="3 5" id="KW-1133">Transmembrane helix</keyword>
<evidence type="ECO:0000256" key="2">
    <source>
        <dbReference type="ARBA" id="ARBA00022692"/>
    </source>
</evidence>
<comment type="subcellular location">
    <subcellularLocation>
        <location evidence="1">Membrane</location>
        <topology evidence="1">Multi-pass membrane protein</topology>
    </subcellularLocation>
</comment>
<evidence type="ECO:0000256" key="5">
    <source>
        <dbReference type="SAM" id="Phobius"/>
    </source>
</evidence>
<keyword evidence="8" id="KW-0328">Glycosyltransferase</keyword>
<evidence type="ECO:0000256" key="1">
    <source>
        <dbReference type="ARBA" id="ARBA00004141"/>
    </source>
</evidence>
<evidence type="ECO:0000259" key="7">
    <source>
        <dbReference type="Pfam" id="PF04138"/>
    </source>
</evidence>
<keyword evidence="4 5" id="KW-0472">Membrane</keyword>
<dbReference type="GO" id="GO:0006487">
    <property type="term" value="P:protein N-linked glycosylation"/>
    <property type="evidence" value="ECO:0007669"/>
    <property type="project" value="TreeGrafter"/>
</dbReference>
<feature type="transmembrane region" description="Helical" evidence="5">
    <location>
        <begin position="303"/>
        <end position="323"/>
    </location>
</feature>
<accession>A0A511AQX7</accession>
<evidence type="ECO:0000259" key="6">
    <source>
        <dbReference type="Pfam" id="PF00535"/>
    </source>
</evidence>
<protein>
    <submittedName>
        <fullName evidence="8">Dolichol-phosphate mannosyltransferase</fullName>
    </submittedName>
</protein>
<feature type="transmembrane region" description="Helical" evidence="5">
    <location>
        <begin position="234"/>
        <end position="259"/>
    </location>
</feature>
<keyword evidence="2 5" id="KW-0812">Transmembrane</keyword>
<reference evidence="8 9" key="1">
    <citation type="submission" date="2019-07" db="EMBL/GenBank/DDBJ databases">
        <title>Whole genome shotgun sequence of Alkalibacterium kapii NBRC 103247.</title>
        <authorList>
            <person name="Hosoyama A."/>
            <person name="Uohara A."/>
            <person name="Ohji S."/>
            <person name="Ichikawa N."/>
        </authorList>
    </citation>
    <scope>NUCLEOTIDE SEQUENCE [LARGE SCALE GENOMIC DNA]</scope>
    <source>
        <strain evidence="8 9">NBRC 103247</strain>
    </source>
</reference>
<proteinExistence type="predicted"/>
<dbReference type="EMBL" id="BJUY01000002">
    <property type="protein sequence ID" value="GEK90568.1"/>
    <property type="molecule type" value="Genomic_DNA"/>
</dbReference>
<dbReference type="OrthoDB" id="9810303at2"/>